<dbReference type="EMBL" id="HG675698">
    <property type="protein sequence ID" value="CDJ42181.1"/>
    <property type="molecule type" value="Genomic_DNA"/>
</dbReference>
<reference evidence="2" key="2">
    <citation type="submission" date="2013-10" db="EMBL/GenBank/DDBJ databases">
        <authorList>
            <person name="Aslett M."/>
        </authorList>
    </citation>
    <scope>NUCLEOTIDE SEQUENCE [LARGE SCALE GENOMIC DNA]</scope>
    <source>
        <strain evidence="2">Houghton</strain>
    </source>
</reference>
<evidence type="ECO:0000313" key="2">
    <source>
        <dbReference type="EMBL" id="CDJ42181.1"/>
    </source>
</evidence>
<dbReference type="Pfam" id="PF18199">
    <property type="entry name" value="Dynein_C"/>
    <property type="match status" value="1"/>
</dbReference>
<dbReference type="InterPro" id="IPR043160">
    <property type="entry name" value="Dynein_C_barrel"/>
</dbReference>
<evidence type="ECO:0000313" key="3">
    <source>
        <dbReference type="Proteomes" id="UP000030747"/>
    </source>
</evidence>
<dbReference type="OrthoDB" id="10251809at2759"/>
<evidence type="ECO:0000259" key="1">
    <source>
        <dbReference type="Pfam" id="PF18199"/>
    </source>
</evidence>
<dbReference type="InterPro" id="IPR041228">
    <property type="entry name" value="Dynein_C"/>
</dbReference>
<sequence length="104" mass="11873">MPRDGAYVKRMYLEGASWNLEGMSLKEPEPMQLTYEMPIVHFKPVVRRRPSSDALYMCPIYQYPCRSGDGERPSLVTMQEIRSGSQDPSFWIKLGTAILLSTAL</sequence>
<dbReference type="GO" id="GO:0030286">
    <property type="term" value="C:dynein complex"/>
    <property type="evidence" value="ECO:0007669"/>
    <property type="project" value="InterPro"/>
</dbReference>
<dbReference type="GO" id="GO:0007018">
    <property type="term" value="P:microtubule-based movement"/>
    <property type="evidence" value="ECO:0007669"/>
    <property type="project" value="InterPro"/>
</dbReference>
<dbReference type="RefSeq" id="XP_013232931.1">
    <property type="nucleotide sequence ID" value="XM_013377477.1"/>
</dbReference>
<dbReference type="Gene3D" id="3.10.490.20">
    <property type="match status" value="1"/>
</dbReference>
<dbReference type="GeneID" id="25253825"/>
<name>U6KW35_EIMTE</name>
<dbReference type="GO" id="GO:0051959">
    <property type="term" value="F:dynein light intermediate chain binding"/>
    <property type="evidence" value="ECO:0007669"/>
    <property type="project" value="InterPro"/>
</dbReference>
<dbReference type="VEuPathDB" id="ToxoDB:ETH2_0651500"/>
<feature type="domain" description="Dynein heavy chain C-terminal" evidence="1">
    <location>
        <begin position="2"/>
        <end position="100"/>
    </location>
</feature>
<dbReference type="GO" id="GO:0045505">
    <property type="term" value="F:dynein intermediate chain binding"/>
    <property type="evidence" value="ECO:0007669"/>
    <property type="project" value="InterPro"/>
</dbReference>
<protein>
    <recommendedName>
        <fullName evidence="1">Dynein heavy chain C-terminal domain-containing protein</fullName>
    </recommendedName>
</protein>
<dbReference type="PANTHER" id="PTHR22878:SF68">
    <property type="entry name" value="DYNEIN HEAVY CHAIN 6, AXONEMAL-LIKE"/>
    <property type="match status" value="1"/>
</dbReference>
<keyword evidence="3" id="KW-1185">Reference proteome</keyword>
<proteinExistence type="predicted"/>
<dbReference type="Proteomes" id="UP000030747">
    <property type="component" value="Unassembled WGS sequence"/>
</dbReference>
<accession>U6KW35</accession>
<dbReference type="VEuPathDB" id="ToxoDB:ETH_00023565"/>
<dbReference type="PANTHER" id="PTHR22878">
    <property type="entry name" value="DYNEIN HEAVY CHAIN 6, AXONEMAL-LIKE-RELATED"/>
    <property type="match status" value="1"/>
</dbReference>
<organism evidence="2 3">
    <name type="scientific">Eimeria tenella</name>
    <name type="common">Coccidian parasite</name>
    <dbReference type="NCBI Taxonomy" id="5802"/>
    <lineage>
        <taxon>Eukaryota</taxon>
        <taxon>Sar</taxon>
        <taxon>Alveolata</taxon>
        <taxon>Apicomplexa</taxon>
        <taxon>Conoidasida</taxon>
        <taxon>Coccidia</taxon>
        <taxon>Eucoccidiorida</taxon>
        <taxon>Eimeriorina</taxon>
        <taxon>Eimeriidae</taxon>
        <taxon>Eimeria</taxon>
    </lineage>
</organism>
<gene>
    <name evidence="2" type="ORF">ETH_00023565</name>
</gene>
<dbReference type="AlphaFoldDB" id="U6KW35"/>
<dbReference type="InterPro" id="IPR026983">
    <property type="entry name" value="DHC"/>
</dbReference>
<reference evidence="2" key="1">
    <citation type="submission" date="2013-10" db="EMBL/GenBank/DDBJ databases">
        <title>Genomic analysis of the causative agents of coccidiosis in chickens.</title>
        <authorList>
            <person name="Reid A.J."/>
            <person name="Blake D."/>
            <person name="Billington K."/>
            <person name="Browne H."/>
            <person name="Dunn M."/>
            <person name="Hung S."/>
            <person name="Kawahara F."/>
            <person name="Miranda-Saavedra D."/>
            <person name="Mourier T."/>
            <person name="Nagra H."/>
            <person name="Otto T.D."/>
            <person name="Rawlings N."/>
            <person name="Sanchez A."/>
            <person name="Sanders M."/>
            <person name="Subramaniam C."/>
            <person name="Tay Y."/>
            <person name="Dear P."/>
            <person name="Doerig C."/>
            <person name="Gruber A."/>
            <person name="Parkinson J."/>
            <person name="Shirley M."/>
            <person name="Wan K.L."/>
            <person name="Berriman M."/>
            <person name="Tomley F."/>
            <person name="Pain A."/>
        </authorList>
    </citation>
    <scope>NUCLEOTIDE SEQUENCE [LARGE SCALE GENOMIC DNA]</scope>
    <source>
        <strain evidence="2">Houghton</strain>
    </source>
</reference>
<dbReference type="FunFam" id="3.10.490.20:FF:000009">
    <property type="entry name" value="Dynein heavy chain 4"/>
    <property type="match status" value="1"/>
</dbReference>